<reference evidence="1 2" key="1">
    <citation type="submission" date="2018-01" db="EMBL/GenBank/DDBJ databases">
        <title>Draft genome sequence of Jishengella endophytica.</title>
        <authorList>
            <person name="Sahin N."/>
            <person name="Ay H."/>
            <person name="Saygin H."/>
        </authorList>
    </citation>
    <scope>NUCLEOTIDE SEQUENCE [LARGE SCALE GENOMIC DNA]</scope>
    <source>
        <strain evidence="1 2">DSM 45430</strain>
    </source>
</reference>
<dbReference type="Proteomes" id="UP000248627">
    <property type="component" value="Unassembled WGS sequence"/>
</dbReference>
<name>A0A2W2DQA1_9ACTN</name>
<accession>A0A2W2DQA1</accession>
<protein>
    <submittedName>
        <fullName evidence="1">Uncharacterized protein</fullName>
    </submittedName>
</protein>
<dbReference type="OrthoDB" id="3637000at2"/>
<evidence type="ECO:0000313" key="1">
    <source>
        <dbReference type="EMBL" id="PZF94943.1"/>
    </source>
</evidence>
<keyword evidence="2" id="KW-1185">Reference proteome</keyword>
<sequence length="126" mass="13128">MFGKEKKKDSGLAAAIARLTQAETVAFGGVGLAGSLLPETEAYQQVAAATAEQQGEVRDQLDRLLCTGTPAGRVYAAVLMEQLDPAAGGAAWTRLRDDPAELHTMTGCLMGTTTVGEYAGERLAEA</sequence>
<proteinExistence type="predicted"/>
<dbReference type="RefSeq" id="WP_111244086.1">
    <property type="nucleotide sequence ID" value="NZ_AP023358.1"/>
</dbReference>
<evidence type="ECO:0000313" key="2">
    <source>
        <dbReference type="Proteomes" id="UP000248627"/>
    </source>
</evidence>
<comment type="caution">
    <text evidence="1">The sequence shown here is derived from an EMBL/GenBank/DDBJ whole genome shotgun (WGS) entry which is preliminary data.</text>
</comment>
<dbReference type="EMBL" id="POTX01000098">
    <property type="protein sequence ID" value="PZF94943.1"/>
    <property type="molecule type" value="Genomic_DNA"/>
</dbReference>
<gene>
    <name evidence="1" type="ORF">C1I93_15970</name>
</gene>
<organism evidence="1 2">
    <name type="scientific">Micromonospora endophytica</name>
    <dbReference type="NCBI Taxonomy" id="515350"/>
    <lineage>
        <taxon>Bacteria</taxon>
        <taxon>Bacillati</taxon>
        <taxon>Actinomycetota</taxon>
        <taxon>Actinomycetes</taxon>
        <taxon>Micromonosporales</taxon>
        <taxon>Micromonosporaceae</taxon>
        <taxon>Micromonospora</taxon>
    </lineage>
</organism>
<dbReference type="AlphaFoldDB" id="A0A2W2DQA1"/>